<accession>A0A6J5SEZ2</accession>
<gene>
    <name evidence="2" type="ORF">UFOVP1331_48</name>
    <name evidence="3" type="ORF">UFOVP1442_27</name>
    <name evidence="4" type="ORF">UFOVP1535_24</name>
    <name evidence="1" type="ORF">UFOVP998_11</name>
</gene>
<evidence type="ECO:0000313" key="3">
    <source>
        <dbReference type="EMBL" id="CAB4212812.1"/>
    </source>
</evidence>
<dbReference type="EMBL" id="LR797287">
    <property type="protein sequence ID" value="CAB4199451.1"/>
    <property type="molecule type" value="Genomic_DNA"/>
</dbReference>
<dbReference type="EMBL" id="LR796948">
    <property type="protein sequence ID" value="CAB4177316.1"/>
    <property type="molecule type" value="Genomic_DNA"/>
</dbReference>
<sequence length="148" mass="15466">MAATIFNEGKKRLFNGGVDLDASDLRVLLVKDTYVVDPDQSALDDGTSSDIASHEVTASGYARQTLANKVVSVDLTNNFSYFDADDVTFPSMAVGQSIGGVVLFLHTGSDATAVPLVFYPKSPAQPTAGSALSVQWPTPANGALLKGV</sequence>
<organism evidence="3">
    <name type="scientific">uncultured Caudovirales phage</name>
    <dbReference type="NCBI Taxonomy" id="2100421"/>
    <lineage>
        <taxon>Viruses</taxon>
        <taxon>Duplodnaviria</taxon>
        <taxon>Heunggongvirae</taxon>
        <taxon>Uroviricota</taxon>
        <taxon>Caudoviricetes</taxon>
        <taxon>Peduoviridae</taxon>
        <taxon>Maltschvirus</taxon>
        <taxon>Maltschvirus maltsch</taxon>
    </lineage>
</organism>
<protein>
    <submittedName>
        <fullName evidence="3">Uncharacterized protein</fullName>
    </submittedName>
</protein>
<reference evidence="3" key="1">
    <citation type="submission" date="2020-05" db="EMBL/GenBank/DDBJ databases">
        <authorList>
            <person name="Chiriac C."/>
            <person name="Salcher M."/>
            <person name="Ghai R."/>
            <person name="Kavagutti S V."/>
        </authorList>
    </citation>
    <scope>NUCLEOTIDE SEQUENCE</scope>
</reference>
<dbReference type="EMBL" id="LR797391">
    <property type="protein sequence ID" value="CAB4212812.1"/>
    <property type="molecule type" value="Genomic_DNA"/>
</dbReference>
<proteinExistence type="predicted"/>
<evidence type="ECO:0000313" key="2">
    <source>
        <dbReference type="EMBL" id="CAB4199451.1"/>
    </source>
</evidence>
<evidence type="ECO:0000313" key="1">
    <source>
        <dbReference type="EMBL" id="CAB4177316.1"/>
    </source>
</evidence>
<evidence type="ECO:0000313" key="4">
    <source>
        <dbReference type="EMBL" id="CAB5228018.1"/>
    </source>
</evidence>
<name>A0A6J5SEZ2_9CAUD</name>
<dbReference type="EMBL" id="LR798380">
    <property type="protein sequence ID" value="CAB5228018.1"/>
    <property type="molecule type" value="Genomic_DNA"/>
</dbReference>